<dbReference type="Proteomes" id="UP000051010">
    <property type="component" value="Unassembled WGS sequence"/>
</dbReference>
<dbReference type="SMART" id="SM00382">
    <property type="entry name" value="AAA"/>
    <property type="match status" value="1"/>
</dbReference>
<dbReference type="PROSITE" id="PS00211">
    <property type="entry name" value="ABC_TRANSPORTER_1"/>
    <property type="match status" value="1"/>
</dbReference>
<evidence type="ECO:0000313" key="4">
    <source>
        <dbReference type="EMBL" id="KRM44222.1"/>
    </source>
</evidence>
<dbReference type="InterPro" id="IPR003439">
    <property type="entry name" value="ABC_transporter-like_ATP-bd"/>
</dbReference>
<keyword evidence="2 4" id="KW-0067">ATP-binding</keyword>
<sequence>MEVLKMAITIQVSNLQQGYGKTIVLKNINLTVHNGEILGLIGPSGAGKTTLVSTIMGMLTPQKGTVTVLGQRMPNRKLLAKIGYMAQTDALYSTLTARENLNFFGSMQGIASDKLKTQIPYAANIVNLVPDLDKYVKDYSGGMKRRLSLAIALVSDPELLILDEPTVGIDPELRQQIWTELHNIADEGKTILLTTHVMEDAEQSDQLMMIRNGAAIAQGTPDQLVKDYQVKTVEEVFLKAGRMQDENNRND</sequence>
<protein>
    <submittedName>
        <fullName evidence="4">Nodulation ATP-binding protein I family protein</fullName>
    </submittedName>
</protein>
<reference evidence="4 5" key="1">
    <citation type="journal article" date="2015" name="Genome Announc.">
        <title>Expanding the biotechnology potential of lactobacilli through comparative genomics of 213 strains and associated genera.</title>
        <authorList>
            <person name="Sun Z."/>
            <person name="Harris H.M."/>
            <person name="McCann A."/>
            <person name="Guo C."/>
            <person name="Argimon S."/>
            <person name="Zhang W."/>
            <person name="Yang X."/>
            <person name="Jeffery I.B."/>
            <person name="Cooney J.C."/>
            <person name="Kagawa T.F."/>
            <person name="Liu W."/>
            <person name="Song Y."/>
            <person name="Salvetti E."/>
            <person name="Wrobel A."/>
            <person name="Rasinkangas P."/>
            <person name="Parkhill J."/>
            <person name="Rea M.C."/>
            <person name="O'Sullivan O."/>
            <person name="Ritari J."/>
            <person name="Douillard F.P."/>
            <person name="Paul Ross R."/>
            <person name="Yang R."/>
            <person name="Briner A.E."/>
            <person name="Felis G.E."/>
            <person name="de Vos W.M."/>
            <person name="Barrangou R."/>
            <person name="Klaenhammer T.R."/>
            <person name="Caufield P.W."/>
            <person name="Cui Y."/>
            <person name="Zhang H."/>
            <person name="O'Toole P.W."/>
        </authorList>
    </citation>
    <scope>NUCLEOTIDE SEQUENCE [LARGE SCALE GENOMIC DNA]</scope>
    <source>
        <strain evidence="4 5">DSM 18390</strain>
    </source>
</reference>
<accession>A0A0R1YNS3</accession>
<dbReference type="SUPFAM" id="SSF52540">
    <property type="entry name" value="P-loop containing nucleoside triphosphate hydrolases"/>
    <property type="match status" value="1"/>
</dbReference>
<name>A0A0R1YNS3_9LACO</name>
<organism evidence="4 5">
    <name type="scientific">Lentilactobacillus parafarraginis DSM 18390 = JCM 14109</name>
    <dbReference type="NCBI Taxonomy" id="1423786"/>
    <lineage>
        <taxon>Bacteria</taxon>
        <taxon>Bacillati</taxon>
        <taxon>Bacillota</taxon>
        <taxon>Bacilli</taxon>
        <taxon>Lactobacillales</taxon>
        <taxon>Lactobacillaceae</taxon>
        <taxon>Lentilactobacillus</taxon>
    </lineage>
</organism>
<dbReference type="InterPro" id="IPR003593">
    <property type="entry name" value="AAA+_ATPase"/>
</dbReference>
<dbReference type="Pfam" id="PF00005">
    <property type="entry name" value="ABC_tran"/>
    <property type="match status" value="1"/>
</dbReference>
<dbReference type="PROSITE" id="PS50893">
    <property type="entry name" value="ABC_TRANSPORTER_2"/>
    <property type="match status" value="1"/>
</dbReference>
<dbReference type="PATRIC" id="fig|1423786.4.peg.745"/>
<evidence type="ECO:0000256" key="1">
    <source>
        <dbReference type="ARBA" id="ARBA00022741"/>
    </source>
</evidence>
<keyword evidence="1" id="KW-0547">Nucleotide-binding</keyword>
<feature type="domain" description="ABC transporter" evidence="3">
    <location>
        <begin position="10"/>
        <end position="237"/>
    </location>
</feature>
<dbReference type="GO" id="GO:0016887">
    <property type="term" value="F:ATP hydrolysis activity"/>
    <property type="evidence" value="ECO:0007669"/>
    <property type="project" value="InterPro"/>
</dbReference>
<dbReference type="PANTHER" id="PTHR43038">
    <property type="entry name" value="ATP-BINDING CASSETTE, SUB-FAMILY H, MEMBER 1"/>
    <property type="match status" value="1"/>
</dbReference>
<evidence type="ECO:0000313" key="5">
    <source>
        <dbReference type="Proteomes" id="UP000051010"/>
    </source>
</evidence>
<dbReference type="Gene3D" id="3.40.50.300">
    <property type="entry name" value="P-loop containing nucleotide triphosphate hydrolases"/>
    <property type="match status" value="1"/>
</dbReference>
<dbReference type="GO" id="GO:0005524">
    <property type="term" value="F:ATP binding"/>
    <property type="evidence" value="ECO:0007669"/>
    <property type="project" value="UniProtKB-KW"/>
</dbReference>
<dbReference type="InterPro" id="IPR027417">
    <property type="entry name" value="P-loop_NTPase"/>
</dbReference>
<comment type="caution">
    <text evidence="4">The sequence shown here is derived from an EMBL/GenBank/DDBJ whole genome shotgun (WGS) entry which is preliminary data.</text>
</comment>
<proteinExistence type="predicted"/>
<gene>
    <name evidence="4" type="ORF">FD47_GL000709</name>
</gene>
<evidence type="ECO:0000256" key="2">
    <source>
        <dbReference type="ARBA" id="ARBA00022840"/>
    </source>
</evidence>
<dbReference type="AlphaFoldDB" id="A0A0R1YNS3"/>
<evidence type="ECO:0000259" key="3">
    <source>
        <dbReference type="PROSITE" id="PS50893"/>
    </source>
</evidence>
<dbReference type="EMBL" id="AZFZ01000017">
    <property type="protein sequence ID" value="KRM44222.1"/>
    <property type="molecule type" value="Genomic_DNA"/>
</dbReference>
<dbReference type="InterPro" id="IPR017871">
    <property type="entry name" value="ABC_transporter-like_CS"/>
</dbReference>
<dbReference type="PANTHER" id="PTHR43038:SF3">
    <property type="entry name" value="ABC TRANSPORTER G FAMILY MEMBER 20 ISOFORM X1"/>
    <property type="match status" value="1"/>
</dbReference>
<dbReference type="CDD" id="cd03230">
    <property type="entry name" value="ABC_DR_subfamily_A"/>
    <property type="match status" value="1"/>
</dbReference>